<comment type="caution">
    <text evidence="1">The sequence shown here is derived from an EMBL/GenBank/DDBJ whole genome shotgun (WGS) entry which is preliminary data.</text>
</comment>
<gene>
    <name evidence="1" type="ORF">GDO81_002749</name>
</gene>
<keyword evidence="2" id="KW-1185">Reference proteome</keyword>
<name>A0AAV7DP69_ENGPU</name>
<dbReference type="Proteomes" id="UP000824782">
    <property type="component" value="Unassembled WGS sequence"/>
</dbReference>
<sequence length="124" mass="13974">MPALYSQGLVRAFQLSFPASWNILYPAGDPQLHLPSAQYKVKLNELNETSSTLLYRSLLSSPTTCRDGSGQRTTRHPNLRCFTHGTIVALQIRINYSRLGCVKQVTYCSESFSKKNIILIVPRE</sequence>
<protein>
    <submittedName>
        <fullName evidence="1">Uncharacterized protein</fullName>
    </submittedName>
</protein>
<evidence type="ECO:0000313" key="1">
    <source>
        <dbReference type="EMBL" id="KAG8598815.1"/>
    </source>
</evidence>
<organism evidence="1 2">
    <name type="scientific">Engystomops pustulosus</name>
    <name type="common">Tungara frog</name>
    <name type="synonym">Physalaemus pustulosus</name>
    <dbReference type="NCBI Taxonomy" id="76066"/>
    <lineage>
        <taxon>Eukaryota</taxon>
        <taxon>Metazoa</taxon>
        <taxon>Chordata</taxon>
        <taxon>Craniata</taxon>
        <taxon>Vertebrata</taxon>
        <taxon>Euteleostomi</taxon>
        <taxon>Amphibia</taxon>
        <taxon>Batrachia</taxon>
        <taxon>Anura</taxon>
        <taxon>Neobatrachia</taxon>
        <taxon>Hyloidea</taxon>
        <taxon>Leptodactylidae</taxon>
        <taxon>Leiuperinae</taxon>
        <taxon>Engystomops</taxon>
    </lineage>
</organism>
<dbReference type="AlphaFoldDB" id="A0AAV7DP69"/>
<evidence type="ECO:0000313" key="2">
    <source>
        <dbReference type="Proteomes" id="UP000824782"/>
    </source>
</evidence>
<proteinExistence type="predicted"/>
<accession>A0AAV7DP69</accession>
<dbReference type="EMBL" id="WNYA01000001">
    <property type="protein sequence ID" value="KAG8598815.1"/>
    <property type="molecule type" value="Genomic_DNA"/>
</dbReference>
<reference evidence="1" key="1">
    <citation type="thesis" date="2020" institute="ProQuest LLC" country="789 East Eisenhower Parkway, Ann Arbor, MI, USA">
        <title>Comparative Genomics and Chromosome Evolution.</title>
        <authorList>
            <person name="Mudd A.B."/>
        </authorList>
    </citation>
    <scope>NUCLEOTIDE SEQUENCE</scope>
    <source>
        <strain evidence="1">237g6f4</strain>
        <tissue evidence="1">Blood</tissue>
    </source>
</reference>